<dbReference type="EMBL" id="PQXL01000414">
    <property type="protein sequence ID" value="THV46125.1"/>
    <property type="molecule type" value="Genomic_DNA"/>
</dbReference>
<evidence type="ECO:0000256" key="1">
    <source>
        <dbReference type="SAM" id="MobiDB-lite"/>
    </source>
</evidence>
<accession>A0A4S8QRZ8</accession>
<feature type="region of interest" description="Disordered" evidence="1">
    <location>
        <begin position="244"/>
        <end position="407"/>
    </location>
</feature>
<evidence type="ECO:0000313" key="3">
    <source>
        <dbReference type="Proteomes" id="UP000308671"/>
    </source>
</evidence>
<name>A0A4S8QRZ8_9HELO</name>
<gene>
    <name evidence="2" type="ORF">BGAL_0414g00040</name>
</gene>
<organism evidence="2 3">
    <name type="scientific">Botrytis galanthina</name>
    <dbReference type="NCBI Taxonomy" id="278940"/>
    <lineage>
        <taxon>Eukaryota</taxon>
        <taxon>Fungi</taxon>
        <taxon>Dikarya</taxon>
        <taxon>Ascomycota</taxon>
        <taxon>Pezizomycotina</taxon>
        <taxon>Leotiomycetes</taxon>
        <taxon>Helotiales</taxon>
        <taxon>Sclerotiniaceae</taxon>
        <taxon>Botrytis</taxon>
    </lineage>
</organism>
<dbReference type="OrthoDB" id="3559595at2759"/>
<keyword evidence="3" id="KW-1185">Reference proteome</keyword>
<feature type="compositionally biased region" description="Polar residues" evidence="1">
    <location>
        <begin position="257"/>
        <end position="276"/>
    </location>
</feature>
<dbReference type="Proteomes" id="UP000308671">
    <property type="component" value="Unassembled WGS sequence"/>
</dbReference>
<reference evidence="2 3" key="1">
    <citation type="submission" date="2017-12" db="EMBL/GenBank/DDBJ databases">
        <title>Comparative genomics of Botrytis spp.</title>
        <authorList>
            <person name="Valero-Jimenez C.A."/>
            <person name="Tapia P."/>
            <person name="Veloso J."/>
            <person name="Silva-Moreno E."/>
            <person name="Staats M."/>
            <person name="Valdes J.H."/>
            <person name="Van Kan J.A.L."/>
        </authorList>
    </citation>
    <scope>NUCLEOTIDE SEQUENCE [LARGE SCALE GENOMIC DNA]</scope>
    <source>
        <strain evidence="2 3">MUCL435</strain>
    </source>
</reference>
<feature type="compositionally biased region" description="Pro residues" evidence="1">
    <location>
        <begin position="384"/>
        <end position="399"/>
    </location>
</feature>
<sequence>MLSSTTARFTFPQTLGGHHKIISPNSSSIKKPQDTERCIYVVQEYNCLHHPSLNTPHIFHRTPCPQALLPHASQTDCENSAHREEDELVQVSRYVMGRGCMECKDSARRHRREETVKHPEIHRRMQELGLGQEAIDHFEKVTSSFPTSRRVLELVRARERNERLRRDETRWVLLREEGKVEAQNRVEAKQESKLQSKTDDVEVISPATLASLLEDTIVEGNDSAAPEKEHKMTQRQPLAKEVKIPQPGVILAKKKTPQPSAKFTKLGSHTGSTAPTVVQRDEILQPQPEGPSPTDEANTLQPSIKSTKLESPEAIVAPRVIQRDELLQPQPRGPAAEETTPQLSTTSTELRNPSSNTLPEQEVPITELPSLPLASPIQSANITPPNPTPTPQEASPPSPEKLTDNIHLDLDAEWETDEERERVFGEVALAPSLSGQTGDEWIVVGSWEQ</sequence>
<evidence type="ECO:0000313" key="2">
    <source>
        <dbReference type="EMBL" id="THV46125.1"/>
    </source>
</evidence>
<feature type="compositionally biased region" description="Polar residues" evidence="1">
    <location>
        <begin position="295"/>
        <end position="306"/>
    </location>
</feature>
<proteinExistence type="predicted"/>
<feature type="compositionally biased region" description="Polar residues" evidence="1">
    <location>
        <begin position="339"/>
        <end position="359"/>
    </location>
</feature>
<dbReference type="AlphaFoldDB" id="A0A4S8QRZ8"/>
<protein>
    <submittedName>
        <fullName evidence="2">Uncharacterized protein</fullName>
    </submittedName>
</protein>
<comment type="caution">
    <text evidence="2">The sequence shown here is derived from an EMBL/GenBank/DDBJ whole genome shotgun (WGS) entry which is preliminary data.</text>
</comment>